<evidence type="ECO:0000313" key="3">
    <source>
        <dbReference type="EnsemblMetazoa" id="XP_020911962.1"/>
    </source>
</evidence>
<organism evidence="3 4">
    <name type="scientific">Exaiptasia diaphana</name>
    <name type="common">Tropical sea anemone</name>
    <name type="synonym">Aiptasia pulchella</name>
    <dbReference type="NCBI Taxonomy" id="2652724"/>
    <lineage>
        <taxon>Eukaryota</taxon>
        <taxon>Metazoa</taxon>
        <taxon>Cnidaria</taxon>
        <taxon>Anthozoa</taxon>
        <taxon>Hexacorallia</taxon>
        <taxon>Actiniaria</taxon>
        <taxon>Aiptasiidae</taxon>
        <taxon>Exaiptasia</taxon>
    </lineage>
</organism>
<dbReference type="KEGG" id="epa:110249721"/>
<evidence type="ECO:0000313" key="4">
    <source>
        <dbReference type="Proteomes" id="UP000887567"/>
    </source>
</evidence>
<dbReference type="Proteomes" id="UP000887567">
    <property type="component" value="Unplaced"/>
</dbReference>
<reference evidence="3" key="1">
    <citation type="submission" date="2022-11" db="UniProtKB">
        <authorList>
            <consortium name="EnsemblMetazoa"/>
        </authorList>
    </citation>
    <scope>IDENTIFICATION</scope>
</reference>
<dbReference type="EnsemblMetazoa" id="XM_021056303.2">
    <property type="protein sequence ID" value="XP_020911962.1"/>
    <property type="gene ID" value="LOC110249721"/>
</dbReference>
<dbReference type="OMA" id="MICNERE"/>
<name>A0A913XXS0_EXADI</name>
<dbReference type="Pfam" id="PF21787">
    <property type="entry name" value="TNP-like_RNaseH_N"/>
    <property type="match status" value="1"/>
</dbReference>
<dbReference type="GeneID" id="110249721"/>
<keyword evidence="4" id="KW-1185">Reference proteome</keyword>
<protein>
    <recommendedName>
        <fullName evidence="2">Transposable element P transposase-like RNase H domain-containing protein</fullName>
    </recommendedName>
</protein>
<feature type="domain" description="Transposable element P transposase-like RNase H" evidence="2">
    <location>
        <begin position="225"/>
        <end position="288"/>
    </location>
</feature>
<dbReference type="OrthoDB" id="6141491at2759"/>
<evidence type="ECO:0000259" key="2">
    <source>
        <dbReference type="Pfam" id="PF21787"/>
    </source>
</evidence>
<feature type="region of interest" description="Disordered" evidence="1">
    <location>
        <begin position="102"/>
        <end position="126"/>
    </location>
</feature>
<proteinExistence type="predicted"/>
<accession>A0A913XXS0</accession>
<dbReference type="InterPro" id="IPR048365">
    <property type="entry name" value="TNP-like_RNaseH_N"/>
</dbReference>
<sequence>VPQCKGFEVKIQGPVKNKEGAVIGVTEHWEINDVSGAKIQCLRHRAVGCSMICNERESKCRNCENIRSHCHRRLNNVECSSDEKQVKKKRLSYMSQEELTSRLQAEQTRAKNAERKAERAKDRKKEIEEEMEQFTEDDHNDFKDMFERLEGNNIPEEMRMFWEAQKEVLEKTDARGNRWHSKIISLCLSVWTRSPDAYKQLQESGMFKLPSGRLLSLYKNSVRQSAGLNDDVLDWLLKEADKSNLDEFGREGGLILDEMSIQEDLQIKSENGVKRLVGLVDLGKEHNSMKALSTGTMKMRNLPPKCIL</sequence>
<dbReference type="AlphaFoldDB" id="A0A913XXS0"/>
<evidence type="ECO:0000256" key="1">
    <source>
        <dbReference type="SAM" id="MobiDB-lite"/>
    </source>
</evidence>
<dbReference type="RefSeq" id="XP_020911962.1">
    <property type="nucleotide sequence ID" value="XM_021056303.2"/>
</dbReference>
<feature type="compositionally biased region" description="Basic and acidic residues" evidence="1">
    <location>
        <begin position="108"/>
        <end position="126"/>
    </location>
</feature>